<dbReference type="InterPro" id="IPR010982">
    <property type="entry name" value="Lambda_DNA-bd_dom_sf"/>
</dbReference>
<evidence type="ECO:0000256" key="2">
    <source>
        <dbReference type="SAM" id="MobiDB-lite"/>
    </source>
</evidence>
<dbReference type="SMART" id="SM00530">
    <property type="entry name" value="HTH_XRE"/>
    <property type="match status" value="1"/>
</dbReference>
<dbReference type="InterPro" id="IPR001387">
    <property type="entry name" value="Cro/C1-type_HTH"/>
</dbReference>
<dbReference type="AlphaFoldDB" id="A0A367X8B1"/>
<dbReference type="GO" id="GO:0003677">
    <property type="term" value="F:DNA binding"/>
    <property type="evidence" value="ECO:0007669"/>
    <property type="project" value="InterPro"/>
</dbReference>
<dbReference type="Gene3D" id="1.10.260.40">
    <property type="entry name" value="lambda repressor-like DNA-binding domains"/>
    <property type="match status" value="1"/>
</dbReference>
<feature type="domain" description="HTH cro/C1-type" evidence="3">
    <location>
        <begin position="21"/>
        <end position="75"/>
    </location>
</feature>
<evidence type="ECO:0000259" key="3">
    <source>
        <dbReference type="PROSITE" id="PS50943"/>
    </source>
</evidence>
<evidence type="ECO:0000313" key="5">
    <source>
        <dbReference type="Proteomes" id="UP000252255"/>
    </source>
</evidence>
<dbReference type="SUPFAM" id="SSF47413">
    <property type="entry name" value="lambda repressor-like DNA-binding domains"/>
    <property type="match status" value="1"/>
</dbReference>
<dbReference type="EMBL" id="JPWI01000001">
    <property type="protein sequence ID" value="RCK48932.1"/>
    <property type="molecule type" value="Genomic_DNA"/>
</dbReference>
<evidence type="ECO:0000313" key="4">
    <source>
        <dbReference type="EMBL" id="RCK48932.1"/>
    </source>
</evidence>
<reference evidence="4 5" key="1">
    <citation type="submission" date="2014-07" db="EMBL/GenBank/DDBJ databases">
        <title>Draft genome sequence of Thalassospira profundimaris PR54-5.</title>
        <authorList>
            <person name="Lai Q."/>
            <person name="Shao Z."/>
        </authorList>
    </citation>
    <scope>NUCLEOTIDE SEQUENCE [LARGE SCALE GENOMIC DNA]</scope>
    <source>
        <strain evidence="4 5">PR54-5</strain>
    </source>
</reference>
<gene>
    <name evidence="4" type="ORF">TH30_00945</name>
</gene>
<dbReference type="RefSeq" id="WP_114096229.1">
    <property type="nucleotide sequence ID" value="NZ_JPWI01000001.1"/>
</dbReference>
<dbReference type="PROSITE" id="PS50943">
    <property type="entry name" value="HTH_CROC1"/>
    <property type="match status" value="1"/>
</dbReference>
<organism evidence="4 5">
    <name type="scientific">Thalassospira profundimaris</name>
    <dbReference type="NCBI Taxonomy" id="502049"/>
    <lineage>
        <taxon>Bacteria</taxon>
        <taxon>Pseudomonadati</taxon>
        <taxon>Pseudomonadota</taxon>
        <taxon>Alphaproteobacteria</taxon>
        <taxon>Rhodospirillales</taxon>
        <taxon>Thalassospiraceae</taxon>
        <taxon>Thalassospira</taxon>
    </lineage>
</organism>
<keyword evidence="1" id="KW-0175">Coiled coil</keyword>
<protein>
    <recommendedName>
        <fullName evidence="3">HTH cro/C1-type domain-containing protein</fullName>
    </recommendedName>
</protein>
<dbReference type="CDD" id="cd00093">
    <property type="entry name" value="HTH_XRE"/>
    <property type="match status" value="1"/>
</dbReference>
<feature type="region of interest" description="Disordered" evidence="2">
    <location>
        <begin position="77"/>
        <end position="103"/>
    </location>
</feature>
<proteinExistence type="predicted"/>
<feature type="compositionally biased region" description="Basic and acidic residues" evidence="2">
    <location>
        <begin position="80"/>
        <end position="90"/>
    </location>
</feature>
<dbReference type="Proteomes" id="UP000252255">
    <property type="component" value="Unassembled WGS sequence"/>
</dbReference>
<feature type="coiled-coil region" evidence="1">
    <location>
        <begin position="130"/>
        <end position="157"/>
    </location>
</feature>
<comment type="caution">
    <text evidence="4">The sequence shown here is derived from an EMBL/GenBank/DDBJ whole genome shotgun (WGS) entry which is preliminary data.</text>
</comment>
<sequence length="278" mass="30549">MVKQVRDLPENDAIATMGAKLRAARDELGFSRAKVQDETGIPAKTLEHYEAGSSEPTLTRLKALCDLYKLPFGEMAGAEEAPKESSKEAVGETPMEEQSVPKEVAGELPVVEAMLEELAAFRVAGFDGSQRRAMALVSELNAAMKRLESDELEALAETRGLFEGDRPTADGIFGLFVEDVDEAQRFCGLVEERIVDTAILGADLYAIDREALVTVADEIKDEFDIEEPRYLGWSDCWGDYAEFVPLIREPLRKLALMGKGVNFTDPGQFPARELEVAA</sequence>
<dbReference type="Pfam" id="PF01381">
    <property type="entry name" value="HTH_3"/>
    <property type="match status" value="1"/>
</dbReference>
<accession>A0A367X8B1</accession>
<evidence type="ECO:0000256" key="1">
    <source>
        <dbReference type="SAM" id="Coils"/>
    </source>
</evidence>
<name>A0A367X8B1_9PROT</name>
<dbReference type="OrthoDB" id="5659783at2"/>